<proteinExistence type="predicted"/>
<comment type="caution">
    <text evidence="5">The sequence shown here is derived from an EMBL/GenBank/DDBJ whole genome shotgun (WGS) entry which is preliminary data.</text>
</comment>
<dbReference type="GO" id="GO:0006950">
    <property type="term" value="P:response to stress"/>
    <property type="evidence" value="ECO:0007669"/>
    <property type="project" value="TreeGrafter"/>
</dbReference>
<organism evidence="5 6">
    <name type="scientific">Malikia granosa</name>
    <dbReference type="NCBI Taxonomy" id="263067"/>
    <lineage>
        <taxon>Bacteria</taxon>
        <taxon>Pseudomonadati</taxon>
        <taxon>Pseudomonadota</taxon>
        <taxon>Betaproteobacteria</taxon>
        <taxon>Burkholderiales</taxon>
        <taxon>Comamonadaceae</taxon>
        <taxon>Malikia</taxon>
    </lineage>
</organism>
<protein>
    <submittedName>
        <fullName evidence="5">MarR family transcriptional regulator</fullName>
    </submittedName>
</protein>
<keyword evidence="2" id="KW-0238">DNA-binding</keyword>
<dbReference type="PRINTS" id="PR00598">
    <property type="entry name" value="HTHMARR"/>
</dbReference>
<keyword evidence="1" id="KW-0805">Transcription regulation</keyword>
<dbReference type="EMBL" id="PVLQ01000031">
    <property type="protein sequence ID" value="PRD65366.1"/>
    <property type="molecule type" value="Genomic_DNA"/>
</dbReference>
<evidence type="ECO:0000259" key="4">
    <source>
        <dbReference type="PROSITE" id="PS50995"/>
    </source>
</evidence>
<dbReference type="Gene3D" id="1.10.10.10">
    <property type="entry name" value="Winged helix-like DNA-binding domain superfamily/Winged helix DNA-binding domain"/>
    <property type="match status" value="1"/>
</dbReference>
<evidence type="ECO:0000256" key="3">
    <source>
        <dbReference type="ARBA" id="ARBA00023163"/>
    </source>
</evidence>
<dbReference type="Proteomes" id="UP000238589">
    <property type="component" value="Unassembled WGS sequence"/>
</dbReference>
<name>A0A2S9K4H2_9BURK</name>
<dbReference type="PANTHER" id="PTHR33164:SF64">
    <property type="entry name" value="TRANSCRIPTIONAL REGULATOR SLYA"/>
    <property type="match status" value="1"/>
</dbReference>
<accession>A0A2S9K4H2</accession>
<dbReference type="AlphaFoldDB" id="A0A2S9K4H2"/>
<evidence type="ECO:0000313" key="6">
    <source>
        <dbReference type="Proteomes" id="UP000238589"/>
    </source>
</evidence>
<dbReference type="GO" id="GO:0003677">
    <property type="term" value="F:DNA binding"/>
    <property type="evidence" value="ECO:0007669"/>
    <property type="project" value="UniProtKB-KW"/>
</dbReference>
<dbReference type="RefSeq" id="WP_105748462.1">
    <property type="nucleotide sequence ID" value="NZ_PVLQ01000031.1"/>
</dbReference>
<dbReference type="InterPro" id="IPR036390">
    <property type="entry name" value="WH_DNA-bd_sf"/>
</dbReference>
<dbReference type="InterPro" id="IPR039422">
    <property type="entry name" value="MarR/SlyA-like"/>
</dbReference>
<dbReference type="SUPFAM" id="SSF46785">
    <property type="entry name" value="Winged helix' DNA-binding domain"/>
    <property type="match status" value="1"/>
</dbReference>
<dbReference type="GO" id="GO:0003700">
    <property type="term" value="F:DNA-binding transcription factor activity"/>
    <property type="evidence" value="ECO:0007669"/>
    <property type="project" value="InterPro"/>
</dbReference>
<dbReference type="OrthoDB" id="117723at2"/>
<evidence type="ECO:0000313" key="5">
    <source>
        <dbReference type="EMBL" id="PRD65366.1"/>
    </source>
</evidence>
<gene>
    <name evidence="5" type="ORF">C6P64_10070</name>
</gene>
<dbReference type="InterPro" id="IPR000835">
    <property type="entry name" value="HTH_MarR-typ"/>
</dbReference>
<sequence>MQNYPAKDSLGFLLADVSRLMRRAYERRVDASGLTLAQARLLVYISRHEGARQVDLAELLEIQPITLARLVDQLVALGLAERRPAPNDRRAHLIHTTAAAQPRLQAIGQVAQEIRQQALQDLAPDQIATLNHALKSMRSRLCGA</sequence>
<dbReference type="SMART" id="SM00347">
    <property type="entry name" value="HTH_MARR"/>
    <property type="match status" value="1"/>
</dbReference>
<reference evidence="5 6" key="1">
    <citation type="submission" date="2018-03" db="EMBL/GenBank/DDBJ databases">
        <title>Comparative genomics illustrates the genes involved in a hyperalkaliphilic mechanisms of Serpentinomonas isolated from highly-alkaline calcium-rich serpentinized springs.</title>
        <authorList>
            <person name="Suzuki S."/>
            <person name="Ishii S."/>
            <person name="Walworth N."/>
            <person name="Bird L."/>
            <person name="Kuenen J.G."/>
            <person name="Nealson K.H."/>
        </authorList>
    </citation>
    <scope>NUCLEOTIDE SEQUENCE [LARGE SCALE GENOMIC DNA]</scope>
    <source>
        <strain evidence="5 6">P1</strain>
    </source>
</reference>
<keyword evidence="6" id="KW-1185">Reference proteome</keyword>
<evidence type="ECO:0000256" key="2">
    <source>
        <dbReference type="ARBA" id="ARBA00023125"/>
    </source>
</evidence>
<feature type="domain" description="HTH marR-type" evidence="4">
    <location>
        <begin position="7"/>
        <end position="139"/>
    </location>
</feature>
<dbReference type="PROSITE" id="PS50995">
    <property type="entry name" value="HTH_MARR_2"/>
    <property type="match status" value="1"/>
</dbReference>
<dbReference type="InterPro" id="IPR036388">
    <property type="entry name" value="WH-like_DNA-bd_sf"/>
</dbReference>
<evidence type="ECO:0000256" key="1">
    <source>
        <dbReference type="ARBA" id="ARBA00023015"/>
    </source>
</evidence>
<dbReference type="Pfam" id="PF12802">
    <property type="entry name" value="MarR_2"/>
    <property type="match status" value="1"/>
</dbReference>
<keyword evidence="3" id="KW-0804">Transcription</keyword>
<dbReference type="PANTHER" id="PTHR33164">
    <property type="entry name" value="TRANSCRIPTIONAL REGULATOR, MARR FAMILY"/>
    <property type="match status" value="1"/>
</dbReference>